<reference evidence="3 4" key="1">
    <citation type="submission" date="2016-10" db="EMBL/GenBank/DDBJ databases">
        <authorList>
            <person name="de Groot N.N."/>
        </authorList>
    </citation>
    <scope>NUCLEOTIDE SEQUENCE [LARGE SCALE GENOMIC DNA]</scope>
    <source>
        <strain evidence="3 4">743A</strain>
    </source>
</reference>
<dbReference type="EMBL" id="FOYZ01000001">
    <property type="protein sequence ID" value="SFR57245.1"/>
    <property type="molecule type" value="Genomic_DNA"/>
</dbReference>
<keyword evidence="2" id="KW-0812">Transmembrane</keyword>
<feature type="transmembrane region" description="Helical" evidence="2">
    <location>
        <begin position="83"/>
        <end position="105"/>
    </location>
</feature>
<dbReference type="STRING" id="37658.SAMN05661086_00219"/>
<evidence type="ECO:0000256" key="1">
    <source>
        <dbReference type="SAM" id="Coils"/>
    </source>
</evidence>
<feature type="coiled-coil region" evidence="1">
    <location>
        <begin position="105"/>
        <end position="136"/>
    </location>
</feature>
<dbReference type="RefSeq" id="WP_092558844.1">
    <property type="nucleotide sequence ID" value="NZ_FOYZ01000001.1"/>
</dbReference>
<feature type="transmembrane region" description="Helical" evidence="2">
    <location>
        <begin position="40"/>
        <end position="63"/>
    </location>
</feature>
<organism evidence="3 4">
    <name type="scientific">Anaeromicropila populeti</name>
    <dbReference type="NCBI Taxonomy" id="37658"/>
    <lineage>
        <taxon>Bacteria</taxon>
        <taxon>Bacillati</taxon>
        <taxon>Bacillota</taxon>
        <taxon>Clostridia</taxon>
        <taxon>Lachnospirales</taxon>
        <taxon>Lachnospiraceae</taxon>
        <taxon>Anaeromicropila</taxon>
    </lineage>
</organism>
<protein>
    <submittedName>
        <fullName evidence="3">Uncharacterized protein</fullName>
    </submittedName>
</protein>
<proteinExistence type="predicted"/>
<dbReference type="AlphaFoldDB" id="A0A1I6HS41"/>
<keyword evidence="1" id="KW-0175">Coiled coil</keyword>
<accession>A0A1I6HS41</accession>
<keyword evidence="2" id="KW-0472">Membrane</keyword>
<name>A0A1I6HS41_9FIRM</name>
<dbReference type="OrthoDB" id="1778612at2"/>
<evidence type="ECO:0000256" key="2">
    <source>
        <dbReference type="SAM" id="Phobius"/>
    </source>
</evidence>
<evidence type="ECO:0000313" key="4">
    <source>
        <dbReference type="Proteomes" id="UP000199659"/>
    </source>
</evidence>
<evidence type="ECO:0000313" key="3">
    <source>
        <dbReference type="EMBL" id="SFR57245.1"/>
    </source>
</evidence>
<dbReference type="Proteomes" id="UP000199659">
    <property type="component" value="Unassembled WGS sequence"/>
</dbReference>
<keyword evidence="4" id="KW-1185">Reference proteome</keyword>
<gene>
    <name evidence="3" type="ORF">SAMN05661086_00219</name>
</gene>
<sequence length="144" mass="17219">MLNEKKIHTMTKLAMFEEKKGKEDLKINKYYRIDYIRLRLYNSFVCVTIGYVILLAAVILYYSEYLLQNAVKLNYKEIGAQALIIYIVLLIVYGFITILVSMYSYDRAKKRLKKYKKNLKMLQQFYNEEMESKQEEIHDESIGI</sequence>
<keyword evidence="2" id="KW-1133">Transmembrane helix</keyword>